<organism evidence="5 6">
    <name type="scientific">Tessaracoccus palaemonis</name>
    <dbReference type="NCBI Taxonomy" id="2829499"/>
    <lineage>
        <taxon>Bacteria</taxon>
        <taxon>Bacillati</taxon>
        <taxon>Actinomycetota</taxon>
        <taxon>Actinomycetes</taxon>
        <taxon>Propionibacteriales</taxon>
        <taxon>Propionibacteriaceae</taxon>
        <taxon>Tessaracoccus</taxon>
    </lineage>
</organism>
<dbReference type="EMBL" id="CP079216">
    <property type="protein sequence ID" value="QXT63190.1"/>
    <property type="molecule type" value="Genomic_DNA"/>
</dbReference>
<dbReference type="RefSeq" id="WP_219082853.1">
    <property type="nucleotide sequence ID" value="NZ_CP079216.1"/>
</dbReference>
<comment type="subcellular location">
    <subcellularLocation>
        <location evidence="1">Cell envelope</location>
    </subcellularLocation>
</comment>
<protein>
    <submittedName>
        <fullName evidence="5">N-acetylglucosamine/diacetylchitobiose ABC transporter substrate-binding protein</fullName>
    </submittedName>
</protein>
<proteinExistence type="inferred from homology"/>
<dbReference type="InterPro" id="IPR006311">
    <property type="entry name" value="TAT_signal"/>
</dbReference>
<dbReference type="Proteomes" id="UP000824504">
    <property type="component" value="Chromosome"/>
</dbReference>
<dbReference type="PROSITE" id="PS51318">
    <property type="entry name" value="TAT"/>
    <property type="match status" value="1"/>
</dbReference>
<dbReference type="InterPro" id="IPR050490">
    <property type="entry name" value="Bact_solute-bd_prot1"/>
</dbReference>
<accession>A0ABX8SKM1</accession>
<sequence>MGTLSRRRVLQGLGVGAVAALSGCADDPIIPTPVPSPGSATPTAFPSRPGDSLEVEAAVFDGAFGTDYVREAGDALATQYPGISVTITPVTSVSGELADRFADGGTPPDLLDNSGPGAFPLASMVDDFEDLTALLLTASADGTVLGDTLTENATAPGLIGQKQVAINYALSVYGLWHSATRFAAEGWTMPATWDTMLALAEEARSSDTYLFVYGEDSADYYQELAITSAIKEGGHEVRIALDNLADGAWHHPAVTGVLAQLEACVAEGYVLDGGAGHVAAQSQWSQQDRALLYPAGSWIAREMEGRTAADFEMTVSPVPTLTSSPALPPAAAHLTPTEAFVVPTNSANPEGGKELLRSLLSLPVAESFVRANLTPTVVRSSVPADLTSSALTSQTRVIADAGDAIFTWRFPSYYGLNTQQNVLWNRFFSGSLTAATLAEHLQALSDKAAADPAFERYTVS</sequence>
<dbReference type="PROSITE" id="PS51257">
    <property type="entry name" value="PROKAR_LIPOPROTEIN"/>
    <property type="match status" value="1"/>
</dbReference>
<dbReference type="Pfam" id="PF01547">
    <property type="entry name" value="SBP_bac_1"/>
    <property type="match status" value="1"/>
</dbReference>
<gene>
    <name evidence="5" type="primary">ngcE</name>
    <name evidence="5" type="ORF">KDB89_01515</name>
</gene>
<dbReference type="PANTHER" id="PTHR43649">
    <property type="entry name" value="ARABINOSE-BINDING PROTEIN-RELATED"/>
    <property type="match status" value="1"/>
</dbReference>
<evidence type="ECO:0000313" key="6">
    <source>
        <dbReference type="Proteomes" id="UP000824504"/>
    </source>
</evidence>
<evidence type="ECO:0000256" key="2">
    <source>
        <dbReference type="ARBA" id="ARBA00008520"/>
    </source>
</evidence>
<evidence type="ECO:0000313" key="5">
    <source>
        <dbReference type="EMBL" id="QXT63190.1"/>
    </source>
</evidence>
<keyword evidence="6" id="KW-1185">Reference proteome</keyword>
<keyword evidence="4" id="KW-0732">Signal</keyword>
<evidence type="ECO:0000256" key="3">
    <source>
        <dbReference type="ARBA" id="ARBA00022448"/>
    </source>
</evidence>
<keyword evidence="3" id="KW-0813">Transport</keyword>
<dbReference type="PANTHER" id="PTHR43649:SF31">
    <property type="entry name" value="SN-GLYCEROL-3-PHOSPHATE-BINDING PERIPLASMIC PROTEIN UGPB"/>
    <property type="match status" value="1"/>
</dbReference>
<dbReference type="InterPro" id="IPR006059">
    <property type="entry name" value="SBP"/>
</dbReference>
<dbReference type="InterPro" id="IPR022386">
    <property type="entry name" value="Chitin_NgcE"/>
</dbReference>
<name>A0ABX8SKM1_9ACTN</name>
<evidence type="ECO:0000256" key="1">
    <source>
        <dbReference type="ARBA" id="ARBA00004196"/>
    </source>
</evidence>
<dbReference type="NCBIfam" id="TIGR03851">
    <property type="entry name" value="chitin_NgcE"/>
    <property type="match status" value="1"/>
</dbReference>
<reference evidence="5 6" key="1">
    <citation type="submission" date="2021-07" db="EMBL/GenBank/DDBJ databases">
        <title>complete genome sequencing of Tessaracoccus sp.J1M15.</title>
        <authorList>
            <person name="Bae J.-W."/>
            <person name="Kim D.-y."/>
        </authorList>
    </citation>
    <scope>NUCLEOTIDE SEQUENCE [LARGE SCALE GENOMIC DNA]</scope>
    <source>
        <strain evidence="5 6">J1M15</strain>
    </source>
</reference>
<comment type="similarity">
    <text evidence="2">Belongs to the bacterial solute-binding protein 1 family.</text>
</comment>
<evidence type="ECO:0000256" key="4">
    <source>
        <dbReference type="ARBA" id="ARBA00022729"/>
    </source>
</evidence>